<comment type="subcellular location">
    <subcellularLocation>
        <location evidence="1">Membrane</location>
        <topology evidence="1">Multi-pass membrane protein</topology>
    </subcellularLocation>
</comment>
<evidence type="ECO:0000256" key="6">
    <source>
        <dbReference type="ARBA" id="ARBA00023136"/>
    </source>
</evidence>
<dbReference type="GO" id="GO:0008374">
    <property type="term" value="F:O-acyltransferase activity"/>
    <property type="evidence" value="ECO:0007669"/>
    <property type="project" value="InterPro"/>
</dbReference>
<keyword evidence="3" id="KW-0808">Transferase</keyword>
<evidence type="ECO:0000256" key="9">
    <source>
        <dbReference type="SAM" id="Phobius"/>
    </source>
</evidence>
<dbReference type="GO" id="GO:0016020">
    <property type="term" value="C:membrane"/>
    <property type="evidence" value="ECO:0007669"/>
    <property type="project" value="UniProtKB-SubCell"/>
</dbReference>
<comment type="similarity">
    <text evidence="2">Belongs to the wax synthase family.</text>
</comment>
<dbReference type="OMA" id="MRTDHAR"/>
<feature type="domain" description="Wax synthase" evidence="10">
    <location>
        <begin position="210"/>
        <end position="296"/>
    </location>
</feature>
<accession>A0A200RC14</accession>
<evidence type="ECO:0000313" key="11">
    <source>
        <dbReference type="EMBL" id="OVA20223.1"/>
    </source>
</evidence>
<proteinExistence type="inferred from homology"/>
<dbReference type="STRING" id="56857.A0A200RC14"/>
<feature type="compositionally biased region" description="Low complexity" evidence="8">
    <location>
        <begin position="122"/>
        <end position="136"/>
    </location>
</feature>
<dbReference type="InterPro" id="IPR044851">
    <property type="entry name" value="Wax_synthase"/>
</dbReference>
<reference evidence="11 12" key="1">
    <citation type="journal article" date="2017" name="Mol. Plant">
        <title>The Genome of Medicinal Plant Macleaya cordata Provides New Insights into Benzylisoquinoline Alkaloids Metabolism.</title>
        <authorList>
            <person name="Liu X."/>
            <person name="Liu Y."/>
            <person name="Huang P."/>
            <person name="Ma Y."/>
            <person name="Qing Z."/>
            <person name="Tang Q."/>
            <person name="Cao H."/>
            <person name="Cheng P."/>
            <person name="Zheng Y."/>
            <person name="Yuan Z."/>
            <person name="Zhou Y."/>
            <person name="Liu J."/>
            <person name="Tang Z."/>
            <person name="Zhuo Y."/>
            <person name="Zhang Y."/>
            <person name="Yu L."/>
            <person name="Huang J."/>
            <person name="Yang P."/>
            <person name="Peng Q."/>
            <person name="Zhang J."/>
            <person name="Jiang W."/>
            <person name="Zhang Z."/>
            <person name="Lin K."/>
            <person name="Ro D.K."/>
            <person name="Chen X."/>
            <person name="Xiong X."/>
            <person name="Shang Y."/>
            <person name="Huang S."/>
            <person name="Zeng J."/>
        </authorList>
    </citation>
    <scope>NUCLEOTIDE SEQUENCE [LARGE SCALE GENOMIC DNA]</scope>
    <source>
        <strain evidence="12">cv. BLH2017</strain>
        <tissue evidence="11">Root</tissue>
    </source>
</reference>
<feature type="transmembrane region" description="Helical" evidence="9">
    <location>
        <begin position="179"/>
        <end position="205"/>
    </location>
</feature>
<evidence type="ECO:0000313" key="12">
    <source>
        <dbReference type="Proteomes" id="UP000195402"/>
    </source>
</evidence>
<protein>
    <recommendedName>
        <fullName evidence="10">Wax synthase domain-containing protein</fullName>
    </recommendedName>
</protein>
<evidence type="ECO:0000256" key="2">
    <source>
        <dbReference type="ARBA" id="ARBA00007282"/>
    </source>
</evidence>
<dbReference type="PANTHER" id="PTHR31595">
    <property type="entry name" value="LONG-CHAIN-ALCOHOL O-FATTY-ACYLTRANSFERASE 3-RELATED"/>
    <property type="match status" value="1"/>
</dbReference>
<dbReference type="InterPro" id="IPR032805">
    <property type="entry name" value="Wax_synthase_dom"/>
</dbReference>
<keyword evidence="7" id="KW-0012">Acyltransferase</keyword>
<keyword evidence="4 9" id="KW-0812">Transmembrane</keyword>
<feature type="transmembrane region" description="Helical" evidence="9">
    <location>
        <begin position="150"/>
        <end position="167"/>
    </location>
</feature>
<dbReference type="FunCoup" id="A0A200RC14">
    <property type="interactions" value="1"/>
</dbReference>
<name>A0A200RC14_MACCD</name>
<feature type="transmembrane region" description="Helical" evidence="9">
    <location>
        <begin position="7"/>
        <end position="26"/>
    </location>
</feature>
<dbReference type="Pfam" id="PF13813">
    <property type="entry name" value="MBOAT_2"/>
    <property type="match status" value="1"/>
</dbReference>
<feature type="transmembrane region" description="Helical" evidence="9">
    <location>
        <begin position="318"/>
        <end position="340"/>
    </location>
</feature>
<feature type="transmembrane region" description="Helical" evidence="9">
    <location>
        <begin position="261"/>
        <end position="282"/>
    </location>
</feature>
<evidence type="ECO:0000256" key="4">
    <source>
        <dbReference type="ARBA" id="ARBA00022692"/>
    </source>
</evidence>
<evidence type="ECO:0000256" key="5">
    <source>
        <dbReference type="ARBA" id="ARBA00022989"/>
    </source>
</evidence>
<sequence>MNSEIKSLIKVWITVLASLSYCYFFSKKIPKGFLRLLSVLPIIPIFTMLPLSLSSINLLGIIGFFIGWLANFKLLLFSFDQGPLSSNPPLSFKHFISIACFPVMIKSKNKQNPSSQIKIKQNPSPQNSSNNHENPSISSTSSTQIKPKSLLNYAIKGLLLVLLIRVYDYKPYLNPNFILLLYCFHIYLNLDILLALVSAMVRFFLGLELEPQFDSPFISTSLQDFWGRRWNLMVTGILRPTVYQPVRSICTRIFGRRWAQLVALLATFAVSGLMHELIFFYFGRVWPTWEVMSFFVLHGICLAVEIEVKRCFNGRWQLHRFVTGPLTVGFVLVTGFRLFFPQYLRCGADVRAIREYAIIGEFVKGVVSNIWVSVGGKIDTALIPIELN</sequence>
<dbReference type="EMBL" id="MVGT01000143">
    <property type="protein sequence ID" value="OVA20223.1"/>
    <property type="molecule type" value="Genomic_DNA"/>
</dbReference>
<keyword evidence="6 9" id="KW-0472">Membrane</keyword>
<evidence type="ECO:0000259" key="10">
    <source>
        <dbReference type="Pfam" id="PF13813"/>
    </source>
</evidence>
<dbReference type="InterPro" id="IPR017088">
    <property type="entry name" value="Wax_synthase_Magnoliopsida"/>
</dbReference>
<dbReference type="AlphaFoldDB" id="A0A200RC14"/>
<dbReference type="InParanoid" id="A0A200RC14"/>
<comment type="caution">
    <text evidence="11">The sequence shown here is derived from an EMBL/GenBank/DDBJ whole genome shotgun (WGS) entry which is preliminary data.</text>
</comment>
<dbReference type="GO" id="GO:0006629">
    <property type="term" value="P:lipid metabolic process"/>
    <property type="evidence" value="ECO:0007669"/>
    <property type="project" value="InterPro"/>
</dbReference>
<evidence type="ECO:0000256" key="7">
    <source>
        <dbReference type="ARBA" id="ARBA00023315"/>
    </source>
</evidence>
<feature type="region of interest" description="Disordered" evidence="8">
    <location>
        <begin position="115"/>
        <end position="143"/>
    </location>
</feature>
<gene>
    <name evidence="11" type="ORF">BVC80_157g10</name>
</gene>
<evidence type="ECO:0000256" key="1">
    <source>
        <dbReference type="ARBA" id="ARBA00004141"/>
    </source>
</evidence>
<dbReference type="PANTHER" id="PTHR31595:SF77">
    <property type="entry name" value="ACYL-COA--STEROL O-ACYLTRANSFERASE 1-LIKE"/>
    <property type="match status" value="1"/>
</dbReference>
<organism evidence="11 12">
    <name type="scientific">Macleaya cordata</name>
    <name type="common">Five-seeded plume-poppy</name>
    <name type="synonym">Bocconia cordata</name>
    <dbReference type="NCBI Taxonomy" id="56857"/>
    <lineage>
        <taxon>Eukaryota</taxon>
        <taxon>Viridiplantae</taxon>
        <taxon>Streptophyta</taxon>
        <taxon>Embryophyta</taxon>
        <taxon>Tracheophyta</taxon>
        <taxon>Spermatophyta</taxon>
        <taxon>Magnoliopsida</taxon>
        <taxon>Ranunculales</taxon>
        <taxon>Papaveraceae</taxon>
        <taxon>Papaveroideae</taxon>
        <taxon>Macleaya</taxon>
    </lineage>
</organism>
<evidence type="ECO:0000256" key="8">
    <source>
        <dbReference type="SAM" id="MobiDB-lite"/>
    </source>
</evidence>
<dbReference type="Proteomes" id="UP000195402">
    <property type="component" value="Unassembled WGS sequence"/>
</dbReference>
<evidence type="ECO:0000256" key="3">
    <source>
        <dbReference type="ARBA" id="ARBA00022679"/>
    </source>
</evidence>
<dbReference type="OrthoDB" id="1077582at2759"/>
<dbReference type="PIRSF" id="PIRSF037006">
    <property type="entry name" value="Wax_synthase"/>
    <property type="match status" value="1"/>
</dbReference>
<keyword evidence="5 9" id="KW-1133">Transmembrane helix</keyword>
<keyword evidence="12" id="KW-1185">Reference proteome</keyword>